<sequence length="101" mass="11309">MERAGALRPACDAATREGGKRRTEGQLHWLLPWHFRFLRHVLLPPRDLFLGAFSFTPIFVPSAALRPKVRSMVALAPVAYIYHMPVPLGLISPFAGFIEVS</sequence>
<evidence type="ECO:0000313" key="1">
    <source>
        <dbReference type="EMBL" id="MPC75711.1"/>
    </source>
</evidence>
<reference evidence="1 2" key="1">
    <citation type="submission" date="2019-05" db="EMBL/GenBank/DDBJ databases">
        <title>Another draft genome of Portunus trituberculatus and its Hox gene families provides insights of decapod evolution.</title>
        <authorList>
            <person name="Jeong J.-H."/>
            <person name="Song I."/>
            <person name="Kim S."/>
            <person name="Choi T."/>
            <person name="Kim D."/>
            <person name="Ryu S."/>
            <person name="Kim W."/>
        </authorList>
    </citation>
    <scope>NUCLEOTIDE SEQUENCE [LARGE SCALE GENOMIC DNA]</scope>
    <source>
        <tissue evidence="1">Muscle</tissue>
    </source>
</reference>
<evidence type="ECO:0000313" key="2">
    <source>
        <dbReference type="Proteomes" id="UP000324222"/>
    </source>
</evidence>
<keyword evidence="2" id="KW-1185">Reference proteome</keyword>
<name>A0A5B7HRU3_PORTR</name>
<dbReference type="AlphaFoldDB" id="A0A5B7HRU3"/>
<organism evidence="1 2">
    <name type="scientific">Portunus trituberculatus</name>
    <name type="common">Swimming crab</name>
    <name type="synonym">Neptunus trituberculatus</name>
    <dbReference type="NCBI Taxonomy" id="210409"/>
    <lineage>
        <taxon>Eukaryota</taxon>
        <taxon>Metazoa</taxon>
        <taxon>Ecdysozoa</taxon>
        <taxon>Arthropoda</taxon>
        <taxon>Crustacea</taxon>
        <taxon>Multicrustacea</taxon>
        <taxon>Malacostraca</taxon>
        <taxon>Eumalacostraca</taxon>
        <taxon>Eucarida</taxon>
        <taxon>Decapoda</taxon>
        <taxon>Pleocyemata</taxon>
        <taxon>Brachyura</taxon>
        <taxon>Eubrachyura</taxon>
        <taxon>Portunoidea</taxon>
        <taxon>Portunidae</taxon>
        <taxon>Portuninae</taxon>
        <taxon>Portunus</taxon>
    </lineage>
</organism>
<proteinExistence type="predicted"/>
<protein>
    <submittedName>
        <fullName evidence="1">Uncharacterized protein</fullName>
    </submittedName>
</protein>
<dbReference type="Proteomes" id="UP000324222">
    <property type="component" value="Unassembled WGS sequence"/>
</dbReference>
<dbReference type="EMBL" id="VSRR010041691">
    <property type="protein sequence ID" value="MPC75711.1"/>
    <property type="molecule type" value="Genomic_DNA"/>
</dbReference>
<accession>A0A5B7HRU3</accession>
<comment type="caution">
    <text evidence="1">The sequence shown here is derived from an EMBL/GenBank/DDBJ whole genome shotgun (WGS) entry which is preliminary data.</text>
</comment>
<gene>
    <name evidence="1" type="ORF">E2C01_070104</name>
</gene>